<dbReference type="GO" id="GO:0005930">
    <property type="term" value="C:axoneme"/>
    <property type="evidence" value="ECO:0007669"/>
    <property type="project" value="TreeGrafter"/>
</dbReference>
<dbReference type="PANTHER" id="PTHR14885:SF1">
    <property type="entry name" value="CILIA- AND FLAGELLA-ASSOCIATED PROTEIN 43"/>
    <property type="match status" value="1"/>
</dbReference>
<comment type="subcellular location">
    <subcellularLocation>
        <location evidence="1">Cell projection</location>
        <location evidence="1">Cilium</location>
    </subcellularLocation>
    <subcellularLocation>
        <location evidence="2">Cytoplasm</location>
        <location evidence="2">Cytoskeleton</location>
    </subcellularLocation>
</comment>
<dbReference type="Pfam" id="PF25828">
    <property type="entry name" value="CC_Cfap43"/>
    <property type="match status" value="2"/>
</dbReference>
<dbReference type="AlphaFoldDB" id="A0A8C6MKF8"/>
<keyword evidence="3" id="KW-0963">Cytoplasm</keyword>
<evidence type="ECO:0000256" key="2">
    <source>
        <dbReference type="ARBA" id="ARBA00004245"/>
    </source>
</evidence>
<proteinExistence type="predicted"/>
<reference evidence="10" key="2">
    <citation type="submission" date="2025-08" db="UniProtKB">
        <authorList>
            <consortium name="Ensembl"/>
        </authorList>
    </citation>
    <scope>IDENTIFICATION</scope>
</reference>
<reference evidence="10" key="1">
    <citation type="submission" date="2014-08" db="EMBL/GenBank/DDBJ databases">
        <authorList>
            <person name="Senf B."/>
            <person name="Petzold A."/>
            <person name="Downie B.R."/>
            <person name="Koch P."/>
            <person name="Platzer M."/>
        </authorList>
    </citation>
    <scope>NUCLEOTIDE SEQUENCE [LARGE SCALE GENOMIC DNA]</scope>
    <source>
        <strain evidence="10">GRZ</strain>
    </source>
</reference>
<evidence type="ECO:0000256" key="5">
    <source>
        <dbReference type="ARBA" id="ARBA00022737"/>
    </source>
</evidence>
<evidence type="ECO:0000256" key="8">
    <source>
        <dbReference type="ARBA" id="ARBA00023273"/>
    </source>
</evidence>
<reference evidence="10" key="3">
    <citation type="submission" date="2025-09" db="UniProtKB">
        <authorList>
            <consortium name="Ensembl"/>
        </authorList>
    </citation>
    <scope>IDENTIFICATION</scope>
</reference>
<evidence type="ECO:0000256" key="6">
    <source>
        <dbReference type="ARBA" id="ARBA00023054"/>
    </source>
</evidence>
<evidence type="ECO:0000313" key="11">
    <source>
        <dbReference type="Proteomes" id="UP000694548"/>
    </source>
</evidence>
<keyword evidence="7" id="KW-0206">Cytoskeleton</keyword>
<evidence type="ECO:0000313" key="10">
    <source>
        <dbReference type="Ensembl" id="ENSNFUP00015034119.1"/>
    </source>
</evidence>
<evidence type="ECO:0000256" key="1">
    <source>
        <dbReference type="ARBA" id="ARBA00004138"/>
    </source>
</evidence>
<keyword evidence="5" id="KW-0677">Repeat</keyword>
<accession>A0A8C6MKF8</accession>
<keyword evidence="11" id="KW-1185">Reference proteome</keyword>
<organism evidence="10 11">
    <name type="scientific">Nothobranchius furzeri</name>
    <name type="common">Turquoise killifish</name>
    <dbReference type="NCBI Taxonomy" id="105023"/>
    <lineage>
        <taxon>Eukaryota</taxon>
        <taxon>Metazoa</taxon>
        <taxon>Chordata</taxon>
        <taxon>Craniata</taxon>
        <taxon>Vertebrata</taxon>
        <taxon>Euteleostomi</taxon>
        <taxon>Actinopterygii</taxon>
        <taxon>Neopterygii</taxon>
        <taxon>Teleostei</taxon>
        <taxon>Neoteleostei</taxon>
        <taxon>Acanthomorphata</taxon>
        <taxon>Ovalentaria</taxon>
        <taxon>Atherinomorphae</taxon>
        <taxon>Cyprinodontiformes</taxon>
        <taxon>Nothobranchiidae</taxon>
        <taxon>Nothobranchius</taxon>
    </lineage>
</organism>
<feature type="coiled-coil region" evidence="9">
    <location>
        <begin position="52"/>
        <end position="79"/>
    </location>
</feature>
<dbReference type="GO" id="GO:0007288">
    <property type="term" value="P:sperm axoneme assembly"/>
    <property type="evidence" value="ECO:0007669"/>
    <property type="project" value="TreeGrafter"/>
</dbReference>
<evidence type="ECO:0000256" key="4">
    <source>
        <dbReference type="ARBA" id="ARBA00022574"/>
    </source>
</evidence>
<protein>
    <submittedName>
        <fullName evidence="10">Uncharacterized protein</fullName>
    </submittedName>
</protein>
<name>A0A8C6MKF8_NOTFU</name>
<dbReference type="Ensembl" id="ENSNFUT00015035655.1">
    <property type="protein sequence ID" value="ENSNFUP00015034119.1"/>
    <property type="gene ID" value="ENSNFUG00015016653.1"/>
</dbReference>
<dbReference type="Proteomes" id="UP000694548">
    <property type="component" value="Chromosome sgr03"/>
</dbReference>
<keyword evidence="4" id="KW-0853">WD repeat</keyword>
<evidence type="ECO:0000256" key="3">
    <source>
        <dbReference type="ARBA" id="ARBA00022490"/>
    </source>
</evidence>
<keyword evidence="6 9" id="KW-0175">Coiled coil</keyword>
<dbReference type="GeneTree" id="ENSGT00530000064714"/>
<dbReference type="PANTHER" id="PTHR14885">
    <property type="entry name" value="CILIA- AND FLAGELLA-ASSOCIATED PROTEIN 43-RELATED"/>
    <property type="match status" value="1"/>
</dbReference>
<sequence>GNKSRPLFQSDTKERALREMMDGVIEKQKKDIFKVEICQPEFVLTKPDADWTEEEKQRYKEHEEKIRETNQQKEKYRQKFLFTAGSSPFEFKQELKLQHERTLAHKVGEMFDGCDLMPSLSLQAFEKDFKKEFKDVSHHLVDVLYKLFKHRPRFGILSTASCLRVQQMRAQTENREPLPSPVQMQTAMEELDAPGNMPKGLKPSVWRRFCQMRRKKVETELKRNKHPLNGAVLVRLKQGQVVSPFNRTADSTGTDFILCHRSVRDSKRHTITVRIDPISLLSFSIDYI</sequence>
<evidence type="ECO:0000256" key="9">
    <source>
        <dbReference type="SAM" id="Coils"/>
    </source>
</evidence>
<keyword evidence="8" id="KW-0966">Cell projection</keyword>
<evidence type="ECO:0000256" key="7">
    <source>
        <dbReference type="ARBA" id="ARBA00023212"/>
    </source>
</evidence>